<protein>
    <submittedName>
        <fullName evidence="2">Uncharacterized protein</fullName>
    </submittedName>
</protein>
<dbReference type="RefSeq" id="WP_097148108.1">
    <property type="nucleotide sequence ID" value="NZ_OBQC01000002.1"/>
</dbReference>
<dbReference type="EMBL" id="OBQC01000002">
    <property type="protein sequence ID" value="SOC35877.1"/>
    <property type="molecule type" value="Genomic_DNA"/>
</dbReference>
<keyword evidence="3" id="KW-1185">Reference proteome</keyword>
<dbReference type="OrthoDB" id="2738944at2"/>
<keyword evidence="1" id="KW-0812">Transmembrane</keyword>
<evidence type="ECO:0000313" key="3">
    <source>
        <dbReference type="Proteomes" id="UP000219252"/>
    </source>
</evidence>
<evidence type="ECO:0000313" key="2">
    <source>
        <dbReference type="EMBL" id="SOC35877.1"/>
    </source>
</evidence>
<sequence>MVKGFKYFSVFLFIVGIVLMGISAFGSLSIWYGIEIAKSSMYIFIIGMFFSLLENKSENHTQKASNRRLNIE</sequence>
<name>A0A285U2H5_9BACL</name>
<keyword evidence="1" id="KW-1133">Transmembrane helix</keyword>
<feature type="transmembrane region" description="Helical" evidence="1">
    <location>
        <begin position="7"/>
        <end position="30"/>
    </location>
</feature>
<evidence type="ECO:0000256" key="1">
    <source>
        <dbReference type="SAM" id="Phobius"/>
    </source>
</evidence>
<dbReference type="Proteomes" id="UP000219252">
    <property type="component" value="Unassembled WGS sequence"/>
</dbReference>
<reference evidence="3" key="1">
    <citation type="submission" date="2017-08" db="EMBL/GenBank/DDBJ databases">
        <authorList>
            <person name="Varghese N."/>
            <person name="Submissions S."/>
        </authorList>
    </citation>
    <scope>NUCLEOTIDE SEQUENCE [LARGE SCALE GENOMIC DNA]</scope>
    <source>
        <strain evidence="3">JC23</strain>
    </source>
</reference>
<keyword evidence="1" id="KW-0472">Membrane</keyword>
<feature type="transmembrane region" description="Helical" evidence="1">
    <location>
        <begin position="36"/>
        <end position="53"/>
    </location>
</feature>
<organism evidence="2 3">
    <name type="scientific">Ureibacillus acetophenoni</name>
    <dbReference type="NCBI Taxonomy" id="614649"/>
    <lineage>
        <taxon>Bacteria</taxon>
        <taxon>Bacillati</taxon>
        <taxon>Bacillota</taxon>
        <taxon>Bacilli</taxon>
        <taxon>Bacillales</taxon>
        <taxon>Caryophanaceae</taxon>
        <taxon>Ureibacillus</taxon>
    </lineage>
</organism>
<gene>
    <name evidence="2" type="ORF">SAMN05877842_1029</name>
</gene>
<accession>A0A285U2H5</accession>
<dbReference type="AlphaFoldDB" id="A0A285U2H5"/>
<proteinExistence type="predicted"/>